<gene>
    <name evidence="2" type="ORF">E2C01_022111</name>
</gene>
<name>A0A5B7E555_PORTR</name>
<evidence type="ECO:0000313" key="2">
    <source>
        <dbReference type="EMBL" id="MPC28898.1"/>
    </source>
</evidence>
<sequence>MNFGGDMGSNMGTTINKIACATNGRKMNSASHTLFNDGIDLKWVSNPCKLSRSDCLHKPRGAINVKVTLVIYIGNHIRVGCQADLHHHLPGSARGQSPGMAGRGGWKGMSSSQGKGRRESGGRCLSMLDGHDTPSGVA</sequence>
<comment type="caution">
    <text evidence="2">The sequence shown here is derived from an EMBL/GenBank/DDBJ whole genome shotgun (WGS) entry which is preliminary data.</text>
</comment>
<organism evidence="2 3">
    <name type="scientific">Portunus trituberculatus</name>
    <name type="common">Swimming crab</name>
    <name type="synonym">Neptunus trituberculatus</name>
    <dbReference type="NCBI Taxonomy" id="210409"/>
    <lineage>
        <taxon>Eukaryota</taxon>
        <taxon>Metazoa</taxon>
        <taxon>Ecdysozoa</taxon>
        <taxon>Arthropoda</taxon>
        <taxon>Crustacea</taxon>
        <taxon>Multicrustacea</taxon>
        <taxon>Malacostraca</taxon>
        <taxon>Eumalacostraca</taxon>
        <taxon>Eucarida</taxon>
        <taxon>Decapoda</taxon>
        <taxon>Pleocyemata</taxon>
        <taxon>Brachyura</taxon>
        <taxon>Eubrachyura</taxon>
        <taxon>Portunoidea</taxon>
        <taxon>Portunidae</taxon>
        <taxon>Portuninae</taxon>
        <taxon>Portunus</taxon>
    </lineage>
</organism>
<accession>A0A5B7E555</accession>
<evidence type="ECO:0000313" key="3">
    <source>
        <dbReference type="Proteomes" id="UP000324222"/>
    </source>
</evidence>
<dbReference type="AlphaFoldDB" id="A0A5B7E555"/>
<reference evidence="2 3" key="1">
    <citation type="submission" date="2019-05" db="EMBL/GenBank/DDBJ databases">
        <title>Another draft genome of Portunus trituberculatus and its Hox gene families provides insights of decapod evolution.</title>
        <authorList>
            <person name="Jeong J.-H."/>
            <person name="Song I."/>
            <person name="Kim S."/>
            <person name="Choi T."/>
            <person name="Kim D."/>
            <person name="Ryu S."/>
            <person name="Kim W."/>
        </authorList>
    </citation>
    <scope>NUCLEOTIDE SEQUENCE [LARGE SCALE GENOMIC DNA]</scope>
    <source>
        <tissue evidence="2">Muscle</tissue>
    </source>
</reference>
<evidence type="ECO:0000256" key="1">
    <source>
        <dbReference type="SAM" id="MobiDB-lite"/>
    </source>
</evidence>
<feature type="region of interest" description="Disordered" evidence="1">
    <location>
        <begin position="90"/>
        <end position="138"/>
    </location>
</feature>
<protein>
    <submittedName>
        <fullName evidence="2">Uncharacterized protein</fullName>
    </submittedName>
</protein>
<dbReference type="EMBL" id="VSRR010001985">
    <property type="protein sequence ID" value="MPC28898.1"/>
    <property type="molecule type" value="Genomic_DNA"/>
</dbReference>
<proteinExistence type="predicted"/>
<dbReference type="Proteomes" id="UP000324222">
    <property type="component" value="Unassembled WGS sequence"/>
</dbReference>
<keyword evidence="3" id="KW-1185">Reference proteome</keyword>